<dbReference type="EMBL" id="JACHFM010000001">
    <property type="protein sequence ID" value="MBB5220261.1"/>
    <property type="molecule type" value="Genomic_DNA"/>
</dbReference>
<name>A0A840SLL9_9RHOB</name>
<evidence type="ECO:0000256" key="2">
    <source>
        <dbReference type="PROSITE-ProRule" id="PRU00169"/>
    </source>
</evidence>
<proteinExistence type="predicted"/>
<evidence type="ECO:0000313" key="4">
    <source>
        <dbReference type="EMBL" id="MBB5220261.1"/>
    </source>
</evidence>
<dbReference type="PANTHER" id="PTHR44591:SF3">
    <property type="entry name" value="RESPONSE REGULATORY DOMAIN-CONTAINING PROTEIN"/>
    <property type="match status" value="1"/>
</dbReference>
<feature type="modified residue" description="4-aspartylphosphate" evidence="2">
    <location>
        <position position="77"/>
    </location>
</feature>
<comment type="caution">
    <text evidence="4">The sequence shown here is derived from an EMBL/GenBank/DDBJ whole genome shotgun (WGS) entry which is preliminary data.</text>
</comment>
<keyword evidence="5" id="KW-1185">Reference proteome</keyword>
<dbReference type="CDD" id="cd00156">
    <property type="entry name" value="REC"/>
    <property type="match status" value="1"/>
</dbReference>
<dbReference type="AlphaFoldDB" id="A0A840SLL9"/>
<dbReference type="InterPro" id="IPR011006">
    <property type="entry name" value="CheY-like_superfamily"/>
</dbReference>
<dbReference type="SMART" id="SM00448">
    <property type="entry name" value="REC"/>
    <property type="match status" value="1"/>
</dbReference>
<dbReference type="GO" id="GO:0000160">
    <property type="term" value="P:phosphorelay signal transduction system"/>
    <property type="evidence" value="ECO:0007669"/>
    <property type="project" value="InterPro"/>
</dbReference>
<dbReference type="PANTHER" id="PTHR44591">
    <property type="entry name" value="STRESS RESPONSE REGULATOR PROTEIN 1"/>
    <property type="match status" value="1"/>
</dbReference>
<protein>
    <submittedName>
        <fullName evidence="4">CheY-like chemotaxis protein</fullName>
    </submittedName>
</protein>
<evidence type="ECO:0000259" key="3">
    <source>
        <dbReference type="PROSITE" id="PS50110"/>
    </source>
</evidence>
<dbReference type="Proteomes" id="UP000549457">
    <property type="component" value="Unassembled WGS sequence"/>
</dbReference>
<sequence length="245" mass="25754">MSILNATQSIAPPAVSGSLRRQCLFAVTILLVEDSRAASEAIRLYAAESGARVRRADSLGAASRHLSVYRPNVVIVDLGLPDGDGIDLIRQLASASTPLTSIVAMSGQDRTTWHAEAMAAGAAGCLEKPIASLRTFQEAVLAVLPDAESRRRPDERELLLSGRATVRAALDEDLRRAQGLLADALPAGDADTVAYCAQFLQSVGEMLGDLDLAVVARGAGTVSGAGELARIVEARLERRPGQFVA</sequence>
<keyword evidence="1 2" id="KW-0597">Phosphoprotein</keyword>
<evidence type="ECO:0000256" key="1">
    <source>
        <dbReference type="ARBA" id="ARBA00022553"/>
    </source>
</evidence>
<dbReference type="PROSITE" id="PS50110">
    <property type="entry name" value="RESPONSE_REGULATORY"/>
    <property type="match status" value="1"/>
</dbReference>
<dbReference type="InterPro" id="IPR050595">
    <property type="entry name" value="Bact_response_regulator"/>
</dbReference>
<evidence type="ECO:0000313" key="5">
    <source>
        <dbReference type="Proteomes" id="UP000549457"/>
    </source>
</evidence>
<dbReference type="SUPFAM" id="SSF52172">
    <property type="entry name" value="CheY-like"/>
    <property type="match status" value="1"/>
</dbReference>
<dbReference type="Gene3D" id="3.40.50.2300">
    <property type="match status" value="1"/>
</dbReference>
<accession>A0A840SLL9</accession>
<reference evidence="4 5" key="1">
    <citation type="submission" date="2020-08" db="EMBL/GenBank/DDBJ databases">
        <title>Genomic Encyclopedia of Type Strains, Phase IV (KMG-IV): sequencing the most valuable type-strain genomes for metagenomic binning, comparative biology and taxonomic classification.</title>
        <authorList>
            <person name="Goeker M."/>
        </authorList>
    </citation>
    <scope>NUCLEOTIDE SEQUENCE [LARGE SCALE GENOMIC DNA]</scope>
    <source>
        <strain evidence="4 5">DSM 101730</strain>
    </source>
</reference>
<feature type="domain" description="Response regulatory" evidence="3">
    <location>
        <begin position="28"/>
        <end position="143"/>
    </location>
</feature>
<gene>
    <name evidence="4" type="ORF">HNP73_000182</name>
</gene>
<dbReference type="InterPro" id="IPR001789">
    <property type="entry name" value="Sig_transdc_resp-reg_receiver"/>
</dbReference>
<dbReference type="Pfam" id="PF00072">
    <property type="entry name" value="Response_reg"/>
    <property type="match status" value="1"/>
</dbReference>
<organism evidence="4 5">
    <name type="scientific">Amaricoccus macauensis</name>
    <dbReference type="NCBI Taxonomy" id="57001"/>
    <lineage>
        <taxon>Bacteria</taxon>
        <taxon>Pseudomonadati</taxon>
        <taxon>Pseudomonadota</taxon>
        <taxon>Alphaproteobacteria</taxon>
        <taxon>Rhodobacterales</taxon>
        <taxon>Paracoccaceae</taxon>
        <taxon>Amaricoccus</taxon>
    </lineage>
</organism>
<dbReference type="RefSeq" id="WP_184146199.1">
    <property type="nucleotide sequence ID" value="NZ_JACHFM010000001.1"/>
</dbReference>